<keyword evidence="4" id="KW-0812">Transmembrane</keyword>
<evidence type="ECO:0000313" key="6">
    <source>
        <dbReference type="EMBL" id="KAK1677157.1"/>
    </source>
</evidence>
<dbReference type="AlphaFoldDB" id="A0AAD8T7Z1"/>
<dbReference type="SUPFAM" id="SSF49899">
    <property type="entry name" value="Concanavalin A-like lectins/glucanases"/>
    <property type="match status" value="1"/>
</dbReference>
<evidence type="ECO:0000259" key="5">
    <source>
        <dbReference type="Pfam" id="PF00139"/>
    </source>
</evidence>
<name>A0AAD8T7Z1_LOLMU</name>
<keyword evidence="4" id="KW-0472">Membrane</keyword>
<reference evidence="6" key="1">
    <citation type="submission" date="2023-07" db="EMBL/GenBank/DDBJ databases">
        <title>A chromosome-level genome assembly of Lolium multiflorum.</title>
        <authorList>
            <person name="Chen Y."/>
            <person name="Copetti D."/>
            <person name="Kolliker R."/>
            <person name="Studer B."/>
        </authorList>
    </citation>
    <scope>NUCLEOTIDE SEQUENCE</scope>
    <source>
        <strain evidence="6">02402/16</strain>
        <tissue evidence="6">Leaf</tissue>
    </source>
</reference>
<protein>
    <recommendedName>
        <fullName evidence="5">Legume lectin domain-containing protein</fullName>
    </recommendedName>
</protein>
<dbReference type="InterPro" id="IPR001220">
    <property type="entry name" value="Legume_lectin_dom"/>
</dbReference>
<keyword evidence="2" id="KW-0430">Lectin</keyword>
<evidence type="ECO:0000256" key="1">
    <source>
        <dbReference type="ARBA" id="ARBA00007606"/>
    </source>
</evidence>
<comment type="similarity">
    <text evidence="1">Belongs to the leguminous lectin family.</text>
</comment>
<feature type="region of interest" description="Disordered" evidence="3">
    <location>
        <begin position="210"/>
        <end position="231"/>
    </location>
</feature>
<organism evidence="6 7">
    <name type="scientific">Lolium multiflorum</name>
    <name type="common">Italian ryegrass</name>
    <name type="synonym">Lolium perenne subsp. multiflorum</name>
    <dbReference type="NCBI Taxonomy" id="4521"/>
    <lineage>
        <taxon>Eukaryota</taxon>
        <taxon>Viridiplantae</taxon>
        <taxon>Streptophyta</taxon>
        <taxon>Embryophyta</taxon>
        <taxon>Tracheophyta</taxon>
        <taxon>Spermatophyta</taxon>
        <taxon>Magnoliopsida</taxon>
        <taxon>Liliopsida</taxon>
        <taxon>Poales</taxon>
        <taxon>Poaceae</taxon>
        <taxon>BOP clade</taxon>
        <taxon>Pooideae</taxon>
        <taxon>Poodae</taxon>
        <taxon>Poeae</taxon>
        <taxon>Poeae Chloroplast Group 2 (Poeae type)</taxon>
        <taxon>Loliodinae</taxon>
        <taxon>Loliinae</taxon>
        <taxon>Lolium</taxon>
    </lineage>
</organism>
<comment type="caution">
    <text evidence="6">The sequence shown here is derived from an EMBL/GenBank/DDBJ whole genome shotgun (WGS) entry which is preliminary data.</text>
</comment>
<evidence type="ECO:0000256" key="3">
    <source>
        <dbReference type="SAM" id="MobiDB-lite"/>
    </source>
</evidence>
<feature type="transmembrane region" description="Helical" evidence="4">
    <location>
        <begin position="239"/>
        <end position="262"/>
    </location>
</feature>
<feature type="domain" description="Legume lectin" evidence="5">
    <location>
        <begin position="17"/>
        <end position="216"/>
    </location>
</feature>
<dbReference type="InterPro" id="IPR050258">
    <property type="entry name" value="Leguminous_Lectin"/>
</dbReference>
<dbReference type="PANTHER" id="PTHR32401:SF43">
    <property type="entry name" value="LEGUME LECTIN DOMAIN-CONTAINING PROTEIN"/>
    <property type="match status" value="1"/>
</dbReference>
<dbReference type="InterPro" id="IPR013320">
    <property type="entry name" value="ConA-like_dom_sf"/>
</dbReference>
<keyword evidence="7" id="KW-1185">Reference proteome</keyword>
<keyword evidence="4" id="KW-1133">Transmembrane helix</keyword>
<evidence type="ECO:0000256" key="2">
    <source>
        <dbReference type="ARBA" id="ARBA00022734"/>
    </source>
</evidence>
<dbReference type="EMBL" id="JAUUTY010000002">
    <property type="protein sequence ID" value="KAK1677157.1"/>
    <property type="molecule type" value="Genomic_DNA"/>
</dbReference>
<dbReference type="GO" id="GO:0030246">
    <property type="term" value="F:carbohydrate binding"/>
    <property type="evidence" value="ECO:0007669"/>
    <property type="project" value="UniProtKB-KW"/>
</dbReference>
<dbReference type="Gene3D" id="2.60.120.200">
    <property type="match status" value="1"/>
</dbReference>
<accession>A0AAD8T7Z1</accession>
<gene>
    <name evidence="6" type="ORF">QYE76_038005</name>
</gene>
<evidence type="ECO:0000256" key="4">
    <source>
        <dbReference type="SAM" id="Phobius"/>
    </source>
</evidence>
<dbReference type="Pfam" id="PF00139">
    <property type="entry name" value="Lectin_legB"/>
    <property type="match status" value="1"/>
</dbReference>
<proteinExistence type="inferred from homology"/>
<evidence type="ECO:0000313" key="7">
    <source>
        <dbReference type="Proteomes" id="UP001231189"/>
    </source>
</evidence>
<sequence length="288" mass="30320">MLAPATFLFDAQLFQEFNESEGFVLLARAVALWRAAADGTCDEASFNTSFTVDVGGSGSDAVAFVVLLDSFPPFNSKNRKPPRDRNGPVLSTVAAVSSAANSLAAVEVGTVSSYGPRPPPGVGLNVTITPNSSSAAGASQLAVRIEYNASMHRLSVYVGDPHLNSTLALLDTPLDLAGRVPAQDALVGFFAATVRDVVVGVSGWELTVDALPDDEDGDEGPPLQDGDEQSARLSPSSRLAILLAVLGSVAAVCVAVVSVMLYRVVCRRRAVDMEVQKCYKDYFARTTH</sequence>
<dbReference type="Proteomes" id="UP001231189">
    <property type="component" value="Unassembled WGS sequence"/>
</dbReference>
<dbReference type="PANTHER" id="PTHR32401">
    <property type="entry name" value="CONCANAVALIN A-LIKE LECTIN FAMILY PROTEIN"/>
    <property type="match status" value="1"/>
</dbReference>